<protein>
    <submittedName>
        <fullName evidence="1">Uncharacterized protein</fullName>
    </submittedName>
</protein>
<dbReference type="EMBL" id="MN739308">
    <property type="protein sequence ID" value="QHS97922.1"/>
    <property type="molecule type" value="Genomic_DNA"/>
</dbReference>
<proteinExistence type="predicted"/>
<dbReference type="AlphaFoldDB" id="A0A6C0C0U2"/>
<accession>A0A6C0C0U2</accession>
<reference evidence="1" key="1">
    <citation type="journal article" date="2020" name="Nature">
        <title>Giant virus diversity and host interactions through global metagenomics.</title>
        <authorList>
            <person name="Schulz F."/>
            <person name="Roux S."/>
            <person name="Paez-Espino D."/>
            <person name="Jungbluth S."/>
            <person name="Walsh D.A."/>
            <person name="Denef V.J."/>
            <person name="McMahon K.D."/>
            <person name="Konstantinidis K.T."/>
            <person name="Eloe-Fadrosh E.A."/>
            <person name="Kyrpides N.C."/>
            <person name="Woyke T."/>
        </authorList>
    </citation>
    <scope>NUCLEOTIDE SEQUENCE</scope>
    <source>
        <strain evidence="1">GVMAG-M-3300020182-33</strain>
    </source>
</reference>
<evidence type="ECO:0000313" key="1">
    <source>
        <dbReference type="EMBL" id="QHS97922.1"/>
    </source>
</evidence>
<organism evidence="1">
    <name type="scientific">viral metagenome</name>
    <dbReference type="NCBI Taxonomy" id="1070528"/>
    <lineage>
        <taxon>unclassified sequences</taxon>
        <taxon>metagenomes</taxon>
        <taxon>organismal metagenomes</taxon>
    </lineage>
</organism>
<sequence length="173" mass="19769">MPHSSSRGSCSVGFPDPRRLASMQDECVSKWMVRMTEPESCVSHFAGVASPGCSAAELEGACRETARRFTKRDAEKLCRNIQAAHQDFWPGFWRGEWNHDDFSCRHRRGDNDDGLGASLCRYQQGNNEDWIAASRRHRRRDDDDWIDALRRLHRGEDDEGWFAASQKSVPALL</sequence>
<name>A0A6C0C0U2_9ZZZZ</name>